<feature type="domain" description="Major facilitator superfamily (MFS) profile" evidence="4">
    <location>
        <begin position="53"/>
        <end position="438"/>
    </location>
</feature>
<keyword evidence="3" id="KW-1133">Transmembrane helix</keyword>
<dbReference type="InterPro" id="IPR020846">
    <property type="entry name" value="MFS_dom"/>
</dbReference>
<feature type="transmembrane region" description="Helical" evidence="3">
    <location>
        <begin position="417"/>
        <end position="437"/>
    </location>
</feature>
<feature type="transmembrane region" description="Helical" evidence="3">
    <location>
        <begin position="181"/>
        <end position="202"/>
    </location>
</feature>
<dbReference type="PROSITE" id="PS50850">
    <property type="entry name" value="MFS"/>
    <property type="match status" value="1"/>
</dbReference>
<dbReference type="HOGENOM" id="CLU_001265_1_1_1"/>
<dbReference type="InterPro" id="IPR050327">
    <property type="entry name" value="Proton-linked_MCT"/>
</dbReference>
<keyword evidence="3" id="KW-0472">Membrane</keyword>
<reference evidence="5 6" key="1">
    <citation type="journal article" date="2015" name="Genome Announc.">
        <title>Draft Genome Sequence and Gene Annotation of the Entomopathogenic Fungus Verticillium hemipterigenum.</title>
        <authorList>
            <person name="Horn F."/>
            <person name="Habel A."/>
            <person name="Scharf D.H."/>
            <person name="Dworschak J."/>
            <person name="Brakhage A.A."/>
            <person name="Guthke R."/>
            <person name="Hertweck C."/>
            <person name="Linde J."/>
        </authorList>
    </citation>
    <scope>NUCLEOTIDE SEQUENCE [LARGE SCALE GENOMIC DNA]</scope>
</reference>
<dbReference type="AlphaFoldDB" id="A0A0A1TLE4"/>
<sequence length="447" mass="47921">MTEITKSTPVNSSASSDTLEAATLPIASAAEKAQDTEAQLPVVPSPPPNGGRVAWIQVLCGFLLFFNTFGILTTFGVYQTYYESPESPFTRATSDISWIGSIQAFLLQFGGILAGPFFDKGYLRTLLGMGTFFIVFGHMMLSISTAYWHVLLAQSFCVGLGMGCLYVPSISLLPSYFSTRLGLAVGLVSSGSAVGGVIYPIILQRLIQQVGFGWAVRVAGFVALVTLLVPLALMRMRIKPSKARALIDWTAFTDLPFMWFTLATAVGFMGLNAFQIFFAFYAKEQGIASTDFAFNLVSMYNGMSAVGRIIPNALSDKIGQFNILAPSMIVAGIVYYCTIVTHSIGPMIAITLLSGFFLGVLTALPPVCFTILTKDKTKIGTRIGTGFAIIAFGILAGGPGAGGILQHTKPLAWTSTWIFAGTLMVSSGFMYAALRFARSGGKLWIKV</sequence>
<feature type="transmembrane region" description="Helical" evidence="3">
    <location>
        <begin position="214"/>
        <end position="234"/>
    </location>
</feature>
<accession>A0A0A1TLE4</accession>
<dbReference type="PANTHER" id="PTHR11360:SF234">
    <property type="entry name" value="MFS-TYPE TRANSPORTER DBAD-RELATED"/>
    <property type="match status" value="1"/>
</dbReference>
<evidence type="ECO:0000256" key="3">
    <source>
        <dbReference type="SAM" id="Phobius"/>
    </source>
</evidence>
<dbReference type="Gene3D" id="1.20.1250.20">
    <property type="entry name" value="MFS general substrate transporter like domains"/>
    <property type="match status" value="2"/>
</dbReference>
<proteinExistence type="inferred from homology"/>
<feature type="transmembrane region" description="Helical" evidence="3">
    <location>
        <begin position="384"/>
        <end position="405"/>
    </location>
</feature>
<evidence type="ECO:0000313" key="6">
    <source>
        <dbReference type="Proteomes" id="UP000039046"/>
    </source>
</evidence>
<comment type="similarity">
    <text evidence="2">Belongs to the major facilitator superfamily. Monocarboxylate porter (TC 2.A.1.13) family.</text>
</comment>
<feature type="transmembrane region" description="Helical" evidence="3">
    <location>
        <begin position="292"/>
        <end position="311"/>
    </location>
</feature>
<feature type="transmembrane region" description="Helical" evidence="3">
    <location>
        <begin position="147"/>
        <end position="169"/>
    </location>
</feature>
<organism evidence="5 6">
    <name type="scientific">[Torrubiella] hemipterigena</name>
    <dbReference type="NCBI Taxonomy" id="1531966"/>
    <lineage>
        <taxon>Eukaryota</taxon>
        <taxon>Fungi</taxon>
        <taxon>Dikarya</taxon>
        <taxon>Ascomycota</taxon>
        <taxon>Pezizomycotina</taxon>
        <taxon>Sordariomycetes</taxon>
        <taxon>Hypocreomycetidae</taxon>
        <taxon>Hypocreales</taxon>
        <taxon>Clavicipitaceae</taxon>
        <taxon>Clavicipitaceae incertae sedis</taxon>
        <taxon>'Torrubiella' clade</taxon>
    </lineage>
</organism>
<dbReference type="GO" id="GO:0016020">
    <property type="term" value="C:membrane"/>
    <property type="evidence" value="ECO:0007669"/>
    <property type="project" value="UniProtKB-SubCell"/>
</dbReference>
<dbReference type="Pfam" id="PF07690">
    <property type="entry name" value="MFS_1"/>
    <property type="match status" value="1"/>
</dbReference>
<feature type="transmembrane region" description="Helical" evidence="3">
    <location>
        <begin position="255"/>
        <end position="280"/>
    </location>
</feature>
<evidence type="ECO:0000256" key="1">
    <source>
        <dbReference type="ARBA" id="ARBA00004141"/>
    </source>
</evidence>
<gene>
    <name evidence="5" type="ORF">VHEMI07290</name>
</gene>
<evidence type="ECO:0000313" key="5">
    <source>
        <dbReference type="EMBL" id="CEJ91588.1"/>
    </source>
</evidence>
<dbReference type="PANTHER" id="PTHR11360">
    <property type="entry name" value="MONOCARBOXYLATE TRANSPORTER"/>
    <property type="match status" value="1"/>
</dbReference>
<dbReference type="EMBL" id="CDHN01000004">
    <property type="protein sequence ID" value="CEJ91588.1"/>
    <property type="molecule type" value="Genomic_DNA"/>
</dbReference>
<keyword evidence="6" id="KW-1185">Reference proteome</keyword>
<evidence type="ECO:0000256" key="2">
    <source>
        <dbReference type="ARBA" id="ARBA00006727"/>
    </source>
</evidence>
<comment type="subcellular location">
    <subcellularLocation>
        <location evidence="1">Membrane</location>
        <topology evidence="1">Multi-pass membrane protein</topology>
    </subcellularLocation>
</comment>
<dbReference type="GO" id="GO:0022857">
    <property type="term" value="F:transmembrane transporter activity"/>
    <property type="evidence" value="ECO:0007669"/>
    <property type="project" value="InterPro"/>
</dbReference>
<feature type="transmembrane region" description="Helical" evidence="3">
    <location>
        <begin position="347"/>
        <end position="372"/>
    </location>
</feature>
<protein>
    <recommendedName>
        <fullName evidence="4">Major facilitator superfamily (MFS) profile domain-containing protein</fullName>
    </recommendedName>
</protein>
<feature type="transmembrane region" description="Helical" evidence="3">
    <location>
        <begin position="98"/>
        <end position="118"/>
    </location>
</feature>
<dbReference type="Proteomes" id="UP000039046">
    <property type="component" value="Unassembled WGS sequence"/>
</dbReference>
<name>A0A0A1TLE4_9HYPO</name>
<feature type="transmembrane region" description="Helical" evidence="3">
    <location>
        <begin position="54"/>
        <end position="78"/>
    </location>
</feature>
<dbReference type="SUPFAM" id="SSF103473">
    <property type="entry name" value="MFS general substrate transporter"/>
    <property type="match status" value="1"/>
</dbReference>
<keyword evidence="3" id="KW-0812">Transmembrane</keyword>
<dbReference type="InterPro" id="IPR011701">
    <property type="entry name" value="MFS"/>
</dbReference>
<feature type="transmembrane region" description="Helical" evidence="3">
    <location>
        <begin position="125"/>
        <end position="141"/>
    </location>
</feature>
<dbReference type="OrthoDB" id="6509908at2759"/>
<feature type="transmembrane region" description="Helical" evidence="3">
    <location>
        <begin position="323"/>
        <end position="341"/>
    </location>
</feature>
<evidence type="ECO:0000259" key="4">
    <source>
        <dbReference type="PROSITE" id="PS50850"/>
    </source>
</evidence>
<dbReference type="InterPro" id="IPR036259">
    <property type="entry name" value="MFS_trans_sf"/>
</dbReference>